<dbReference type="GO" id="GO:0007064">
    <property type="term" value="P:mitotic sister chromatid cohesion"/>
    <property type="evidence" value="ECO:0007669"/>
    <property type="project" value="TreeGrafter"/>
</dbReference>
<dbReference type="CDD" id="cd04301">
    <property type="entry name" value="NAT_SF"/>
    <property type="match status" value="1"/>
</dbReference>
<dbReference type="AlphaFoldDB" id="A0A8T1VPU6"/>
<dbReference type="InterPro" id="IPR000182">
    <property type="entry name" value="GNAT_dom"/>
</dbReference>
<evidence type="ECO:0000313" key="5">
    <source>
        <dbReference type="Proteomes" id="UP000693981"/>
    </source>
</evidence>
<sequence length="154" mass="17419">MELRCLTDDTALVRAAKKLNLGVLPVQPPEFCYRRAEKDANRLSWGAVNSSDVLCGAAIADLEIERDGQRVVQLRTLVVGTQFRRQGIGRKLVMQIIQQAKELHEVGSVRLHVHEANEDGLAFYKALGFTEVARLEDYYRHLEPRTALVMQFSL</sequence>
<dbReference type="PROSITE" id="PS51186">
    <property type="entry name" value="GNAT"/>
    <property type="match status" value="1"/>
</dbReference>
<name>A0A8T1VPU6_9STRA</name>
<keyword evidence="2" id="KW-0012">Acyltransferase</keyword>
<gene>
    <name evidence="4" type="ORF">PHYBOEH_009999</name>
</gene>
<reference evidence="4" key="1">
    <citation type="submission" date="2021-02" db="EMBL/GenBank/DDBJ databases">
        <authorList>
            <person name="Palmer J.M."/>
        </authorList>
    </citation>
    <scope>NUCLEOTIDE SEQUENCE</scope>
    <source>
        <strain evidence="4">SCRP23</strain>
    </source>
</reference>
<dbReference type="PANTHER" id="PTHR42919:SF8">
    <property type="entry name" value="N-ALPHA-ACETYLTRANSFERASE 50"/>
    <property type="match status" value="1"/>
</dbReference>
<dbReference type="EMBL" id="JAGDFL010000660">
    <property type="protein sequence ID" value="KAG7383287.1"/>
    <property type="molecule type" value="Genomic_DNA"/>
</dbReference>
<dbReference type="OrthoDB" id="47374at2759"/>
<protein>
    <recommendedName>
        <fullName evidence="3">N-acetyltransferase domain-containing protein</fullName>
    </recommendedName>
</protein>
<evidence type="ECO:0000259" key="3">
    <source>
        <dbReference type="PROSITE" id="PS51186"/>
    </source>
</evidence>
<evidence type="ECO:0000256" key="1">
    <source>
        <dbReference type="ARBA" id="ARBA00022679"/>
    </source>
</evidence>
<comment type="caution">
    <text evidence="4">The sequence shown here is derived from an EMBL/GenBank/DDBJ whole genome shotgun (WGS) entry which is preliminary data.</text>
</comment>
<dbReference type="InterPro" id="IPR051556">
    <property type="entry name" value="N-term/lysine_N-AcTrnsfr"/>
</dbReference>
<dbReference type="PANTHER" id="PTHR42919">
    <property type="entry name" value="N-ALPHA-ACETYLTRANSFERASE"/>
    <property type="match status" value="1"/>
</dbReference>
<dbReference type="Proteomes" id="UP000693981">
    <property type="component" value="Unassembled WGS sequence"/>
</dbReference>
<evidence type="ECO:0000313" key="4">
    <source>
        <dbReference type="EMBL" id="KAG7383287.1"/>
    </source>
</evidence>
<proteinExistence type="predicted"/>
<dbReference type="GO" id="GO:0016747">
    <property type="term" value="F:acyltransferase activity, transferring groups other than amino-acyl groups"/>
    <property type="evidence" value="ECO:0007669"/>
    <property type="project" value="InterPro"/>
</dbReference>
<evidence type="ECO:0000256" key="2">
    <source>
        <dbReference type="ARBA" id="ARBA00023315"/>
    </source>
</evidence>
<organism evidence="4 5">
    <name type="scientific">Phytophthora boehmeriae</name>
    <dbReference type="NCBI Taxonomy" id="109152"/>
    <lineage>
        <taxon>Eukaryota</taxon>
        <taxon>Sar</taxon>
        <taxon>Stramenopiles</taxon>
        <taxon>Oomycota</taxon>
        <taxon>Peronosporomycetes</taxon>
        <taxon>Peronosporales</taxon>
        <taxon>Peronosporaceae</taxon>
        <taxon>Phytophthora</taxon>
    </lineage>
</organism>
<dbReference type="GO" id="GO:0031415">
    <property type="term" value="C:NatA complex"/>
    <property type="evidence" value="ECO:0007669"/>
    <property type="project" value="TreeGrafter"/>
</dbReference>
<accession>A0A8T1VPU6</accession>
<feature type="domain" description="N-acetyltransferase" evidence="3">
    <location>
        <begin position="1"/>
        <end position="154"/>
    </location>
</feature>
<keyword evidence="1" id="KW-0808">Transferase</keyword>
<dbReference type="Pfam" id="PF00583">
    <property type="entry name" value="Acetyltransf_1"/>
    <property type="match status" value="1"/>
</dbReference>
<keyword evidence="5" id="KW-1185">Reference proteome</keyword>